<reference evidence="2 3" key="1">
    <citation type="journal article" date="2024" name="Nat. Commun.">
        <title>Phylogenomics reveals the evolutionary origins of lichenization in chlorophyte algae.</title>
        <authorList>
            <person name="Puginier C."/>
            <person name="Libourel C."/>
            <person name="Otte J."/>
            <person name="Skaloud P."/>
            <person name="Haon M."/>
            <person name="Grisel S."/>
            <person name="Petersen M."/>
            <person name="Berrin J.G."/>
            <person name="Delaux P.M."/>
            <person name="Dal Grande F."/>
            <person name="Keller J."/>
        </authorList>
    </citation>
    <scope>NUCLEOTIDE SEQUENCE [LARGE SCALE GENOMIC DNA]</scope>
    <source>
        <strain evidence="2 3">SAG 2043</strain>
    </source>
</reference>
<evidence type="ECO:0000313" key="3">
    <source>
        <dbReference type="Proteomes" id="UP001489004"/>
    </source>
</evidence>
<evidence type="ECO:0000313" key="2">
    <source>
        <dbReference type="EMBL" id="KAK9815296.1"/>
    </source>
</evidence>
<dbReference type="SMART" id="SM00256">
    <property type="entry name" value="FBOX"/>
    <property type="match status" value="1"/>
</dbReference>
<proteinExistence type="predicted"/>
<keyword evidence="3" id="KW-1185">Reference proteome</keyword>
<dbReference type="AlphaFoldDB" id="A0AAW1Q3E1"/>
<dbReference type="Proteomes" id="UP001489004">
    <property type="component" value="Unassembled WGS sequence"/>
</dbReference>
<name>A0AAW1Q3E1_9CHLO</name>
<evidence type="ECO:0000259" key="1">
    <source>
        <dbReference type="PROSITE" id="PS50181"/>
    </source>
</evidence>
<dbReference type="InterPro" id="IPR001810">
    <property type="entry name" value="F-box_dom"/>
</dbReference>
<protein>
    <recommendedName>
        <fullName evidence="1">F-box domain-containing protein</fullName>
    </recommendedName>
</protein>
<sequence length="166" mass="18124">MSALPERAEGWPGPGAYRFAGAVSGCAAGVSLAVAETLKALRTVQTSQNIWEDLPDDLLIEIFKRADLAQPQAVRQRCQVGLVCRKWNAALESGKFWKAITLDMNEFDSPEAVSAALQGCARRATQPDCTLRIERLIDECSRLLYSITSPDLDPVISALSLLSLFK</sequence>
<comment type="caution">
    <text evidence="2">The sequence shown here is derived from an EMBL/GenBank/DDBJ whole genome shotgun (WGS) entry which is preliminary data.</text>
</comment>
<dbReference type="SUPFAM" id="SSF81383">
    <property type="entry name" value="F-box domain"/>
    <property type="match status" value="1"/>
</dbReference>
<dbReference type="InterPro" id="IPR036047">
    <property type="entry name" value="F-box-like_dom_sf"/>
</dbReference>
<dbReference type="PROSITE" id="PS50181">
    <property type="entry name" value="FBOX"/>
    <property type="match status" value="1"/>
</dbReference>
<dbReference type="Pfam" id="PF12937">
    <property type="entry name" value="F-box-like"/>
    <property type="match status" value="1"/>
</dbReference>
<accession>A0AAW1Q3E1</accession>
<feature type="domain" description="F-box" evidence="1">
    <location>
        <begin position="48"/>
        <end position="100"/>
    </location>
</feature>
<dbReference type="Gene3D" id="1.20.1280.50">
    <property type="match status" value="1"/>
</dbReference>
<organism evidence="2 3">
    <name type="scientific">[Myrmecia] bisecta</name>
    <dbReference type="NCBI Taxonomy" id="41462"/>
    <lineage>
        <taxon>Eukaryota</taxon>
        <taxon>Viridiplantae</taxon>
        <taxon>Chlorophyta</taxon>
        <taxon>core chlorophytes</taxon>
        <taxon>Trebouxiophyceae</taxon>
        <taxon>Trebouxiales</taxon>
        <taxon>Trebouxiaceae</taxon>
        <taxon>Myrmecia</taxon>
    </lineage>
</organism>
<gene>
    <name evidence="2" type="ORF">WJX72_001183</name>
</gene>
<dbReference type="EMBL" id="JALJOR010000006">
    <property type="protein sequence ID" value="KAK9815296.1"/>
    <property type="molecule type" value="Genomic_DNA"/>
</dbReference>